<reference evidence="2 3" key="1">
    <citation type="submission" date="2018-07" db="EMBL/GenBank/DDBJ databases">
        <title>Leeuwenhoekiella genomics.</title>
        <authorList>
            <person name="Tahon G."/>
            <person name="Willems A."/>
        </authorList>
    </citation>
    <scope>NUCLEOTIDE SEQUENCE [LARGE SCALE GENOMIC DNA]</scope>
    <source>
        <strain evidence="2 3">LMG 1345</strain>
    </source>
</reference>
<evidence type="ECO:0000256" key="1">
    <source>
        <dbReference type="SAM" id="Phobius"/>
    </source>
</evidence>
<keyword evidence="1" id="KW-0812">Transmembrane</keyword>
<feature type="transmembrane region" description="Helical" evidence="1">
    <location>
        <begin position="7"/>
        <end position="25"/>
    </location>
</feature>
<proteinExistence type="predicted"/>
<dbReference type="RefSeq" id="WP_073097889.1">
    <property type="nucleotide sequence ID" value="NZ_QOVL01000004.1"/>
</dbReference>
<sequence>MKLKTGILYMAIAVSIALIFCAIWITKDSADVYAHVFKTEAGYGYAIIDHGQILIKQEHIPAISYEVAFCSEEDAEKVGELVLKKINRKINPALSQEELKDLGIQFNCHNE</sequence>
<protein>
    <recommendedName>
        <fullName evidence="4">DUF4907 domain-containing protein</fullName>
    </recommendedName>
</protein>
<dbReference type="AlphaFoldDB" id="A0A4Q0PP09"/>
<evidence type="ECO:0000313" key="3">
    <source>
        <dbReference type="Proteomes" id="UP000290608"/>
    </source>
</evidence>
<keyword evidence="1" id="KW-0472">Membrane</keyword>
<dbReference type="STRING" id="1122159.SAMN02745246_01037"/>
<dbReference type="InterPro" id="IPR032593">
    <property type="entry name" value="DUF4907"/>
</dbReference>
<comment type="caution">
    <text evidence="2">The sequence shown here is derived from an EMBL/GenBank/DDBJ whole genome shotgun (WGS) entry which is preliminary data.</text>
</comment>
<evidence type="ECO:0000313" key="2">
    <source>
        <dbReference type="EMBL" id="RXG32316.1"/>
    </source>
</evidence>
<evidence type="ECO:0008006" key="4">
    <source>
        <dbReference type="Google" id="ProtNLM"/>
    </source>
</evidence>
<organism evidence="2 3">
    <name type="scientific">Leeuwenhoekiella marinoflava</name>
    <dbReference type="NCBI Taxonomy" id="988"/>
    <lineage>
        <taxon>Bacteria</taxon>
        <taxon>Pseudomonadati</taxon>
        <taxon>Bacteroidota</taxon>
        <taxon>Flavobacteriia</taxon>
        <taxon>Flavobacteriales</taxon>
        <taxon>Flavobacteriaceae</taxon>
        <taxon>Leeuwenhoekiella</taxon>
    </lineage>
</organism>
<gene>
    <name evidence="2" type="ORF">DSL99_1122</name>
</gene>
<dbReference type="Proteomes" id="UP000290608">
    <property type="component" value="Unassembled WGS sequence"/>
</dbReference>
<keyword evidence="1" id="KW-1133">Transmembrane helix</keyword>
<dbReference type="EMBL" id="QOVL01000004">
    <property type="protein sequence ID" value="RXG32316.1"/>
    <property type="molecule type" value="Genomic_DNA"/>
</dbReference>
<dbReference type="Pfam" id="PF16250">
    <property type="entry name" value="DUF4907"/>
    <property type="match status" value="1"/>
</dbReference>
<name>A0A4Q0PP09_9FLAO</name>
<accession>A0A4Q0PP09</accession>